<feature type="non-terminal residue" evidence="1">
    <location>
        <position position="1"/>
    </location>
</feature>
<gene>
    <name evidence="1" type="ORF">SAMN04488082_1451</name>
</gene>
<dbReference type="RefSeq" id="WP_177193285.1">
    <property type="nucleotide sequence ID" value="NZ_FORX01000045.1"/>
</dbReference>
<protein>
    <submittedName>
        <fullName evidence="1">Uncharacterized protein</fullName>
    </submittedName>
</protein>
<dbReference type="EMBL" id="FORX01000045">
    <property type="protein sequence ID" value="SFK56497.1"/>
    <property type="molecule type" value="Genomic_DNA"/>
</dbReference>
<evidence type="ECO:0000313" key="2">
    <source>
        <dbReference type="Proteomes" id="UP000198635"/>
    </source>
</evidence>
<accession>A0A1I4AKK7</accession>
<keyword evidence="2" id="KW-1185">Reference proteome</keyword>
<reference evidence="2" key="1">
    <citation type="submission" date="2016-10" db="EMBL/GenBank/DDBJ databases">
        <authorList>
            <person name="Varghese N."/>
            <person name="Submissions S."/>
        </authorList>
    </citation>
    <scope>NUCLEOTIDE SEQUENCE [LARGE SCALE GENOMIC DNA]</scope>
    <source>
        <strain evidence="2">DSM 5918</strain>
    </source>
</reference>
<dbReference type="AlphaFoldDB" id="A0A1I4AKK7"/>
<organism evidence="1 2">
    <name type="scientific">Desulfomicrobium apsheronum</name>
    <dbReference type="NCBI Taxonomy" id="52560"/>
    <lineage>
        <taxon>Bacteria</taxon>
        <taxon>Pseudomonadati</taxon>
        <taxon>Thermodesulfobacteriota</taxon>
        <taxon>Desulfovibrionia</taxon>
        <taxon>Desulfovibrionales</taxon>
        <taxon>Desulfomicrobiaceae</taxon>
        <taxon>Desulfomicrobium</taxon>
    </lineage>
</organism>
<dbReference type="Proteomes" id="UP000198635">
    <property type="component" value="Unassembled WGS sequence"/>
</dbReference>
<sequence length="86" mass="9156">VNGWEENVLTLQASDVLSVSDTDTLWVFGEGPAEVIATDSGWSLVGTNVVGSDGFDYNHYTNTVGTSIVHLMVAEDIATQHVASFP</sequence>
<proteinExistence type="predicted"/>
<evidence type="ECO:0000313" key="1">
    <source>
        <dbReference type="EMBL" id="SFK56497.1"/>
    </source>
</evidence>
<name>A0A1I4AKK7_9BACT</name>